<evidence type="ECO:0000313" key="3">
    <source>
        <dbReference type="EMBL" id="MBO2443720.1"/>
    </source>
</evidence>
<organism evidence="3 4">
    <name type="scientific">Actinomadura nitritigenes</name>
    <dbReference type="NCBI Taxonomy" id="134602"/>
    <lineage>
        <taxon>Bacteria</taxon>
        <taxon>Bacillati</taxon>
        <taxon>Actinomycetota</taxon>
        <taxon>Actinomycetes</taxon>
        <taxon>Streptosporangiales</taxon>
        <taxon>Thermomonosporaceae</taxon>
        <taxon>Actinomadura</taxon>
    </lineage>
</organism>
<evidence type="ECO:0000256" key="1">
    <source>
        <dbReference type="SAM" id="MobiDB-lite"/>
    </source>
</evidence>
<dbReference type="PROSITE" id="PS51257">
    <property type="entry name" value="PROKAR_LIPOPROTEIN"/>
    <property type="match status" value="1"/>
</dbReference>
<sequence length="253" mass="26117">MMTSRPSPRLPRIAATVAVSALLLSAAACGSEKDPGASGSASRSPAAASPSAGAFAGKNPNQILQEAQTALRGAKSFRVAGVISNDGETVKINLVTDGTRAKGVLTVPVKGSSVTMQIIKVGSRYYFRGRSLWLKAGGPALADRIGNRWALGNAQITLRFSIFATPAGWAKFLDPDGPITRGADVALHGKPAVTLKDDSEGLLWISAQEPHYPLRLGGGNASGSGNLNFTYNVPVQVAAPNNAVDLSRGAAEL</sequence>
<feature type="region of interest" description="Disordered" evidence="1">
    <location>
        <begin position="34"/>
        <end position="55"/>
    </location>
</feature>
<dbReference type="Proteomes" id="UP000666915">
    <property type="component" value="Unassembled WGS sequence"/>
</dbReference>
<gene>
    <name evidence="3" type="ORF">J4557_39970</name>
</gene>
<evidence type="ECO:0008006" key="5">
    <source>
        <dbReference type="Google" id="ProtNLM"/>
    </source>
</evidence>
<reference evidence="3 4" key="1">
    <citation type="submission" date="2021-03" db="EMBL/GenBank/DDBJ databases">
        <authorList>
            <person name="Kanchanasin P."/>
            <person name="Saeng-In P."/>
            <person name="Phongsopitanun W."/>
            <person name="Yuki M."/>
            <person name="Kudo T."/>
            <person name="Ohkuma M."/>
            <person name="Tanasupawat S."/>
        </authorList>
    </citation>
    <scope>NUCLEOTIDE SEQUENCE [LARGE SCALE GENOMIC DNA]</scope>
    <source>
        <strain evidence="3 4">L46</strain>
    </source>
</reference>
<proteinExistence type="predicted"/>
<accession>A0ABS3RC96</accession>
<protein>
    <recommendedName>
        <fullName evidence="5">Lipoprotein</fullName>
    </recommendedName>
</protein>
<name>A0ABS3RC96_9ACTN</name>
<keyword evidence="4" id="KW-1185">Reference proteome</keyword>
<feature type="signal peptide" evidence="2">
    <location>
        <begin position="1"/>
        <end position="30"/>
    </location>
</feature>
<keyword evidence="2" id="KW-0732">Signal</keyword>
<comment type="caution">
    <text evidence="3">The sequence shown here is derived from an EMBL/GenBank/DDBJ whole genome shotgun (WGS) entry which is preliminary data.</text>
</comment>
<dbReference type="EMBL" id="JAGEOK010000036">
    <property type="protein sequence ID" value="MBO2443720.1"/>
    <property type="molecule type" value="Genomic_DNA"/>
</dbReference>
<dbReference type="RefSeq" id="WP_208272031.1">
    <property type="nucleotide sequence ID" value="NZ_BAAAGM010000102.1"/>
</dbReference>
<evidence type="ECO:0000256" key="2">
    <source>
        <dbReference type="SAM" id="SignalP"/>
    </source>
</evidence>
<dbReference type="Gene3D" id="2.50.20.20">
    <property type="match status" value="1"/>
</dbReference>
<evidence type="ECO:0000313" key="4">
    <source>
        <dbReference type="Proteomes" id="UP000666915"/>
    </source>
</evidence>
<feature type="compositionally biased region" description="Low complexity" evidence="1">
    <location>
        <begin position="36"/>
        <end position="55"/>
    </location>
</feature>
<feature type="chain" id="PRO_5045600930" description="Lipoprotein" evidence="2">
    <location>
        <begin position="31"/>
        <end position="253"/>
    </location>
</feature>